<evidence type="ECO:0000256" key="2">
    <source>
        <dbReference type="ARBA" id="ARBA00022448"/>
    </source>
</evidence>
<organism evidence="13 14">
    <name type="scientific">Lutimonas vermicola</name>
    <dbReference type="NCBI Taxonomy" id="414288"/>
    <lineage>
        <taxon>Bacteria</taxon>
        <taxon>Pseudomonadati</taxon>
        <taxon>Bacteroidota</taxon>
        <taxon>Flavobacteriia</taxon>
        <taxon>Flavobacteriales</taxon>
        <taxon>Flavobacteriaceae</taxon>
        <taxon>Lutimonas</taxon>
    </lineage>
</organism>
<evidence type="ECO:0000256" key="1">
    <source>
        <dbReference type="ARBA" id="ARBA00004571"/>
    </source>
</evidence>
<keyword evidence="9" id="KW-0998">Cell outer membrane</keyword>
<keyword evidence="3" id="KW-1134">Transmembrane beta strand</keyword>
<dbReference type="PANTHER" id="PTHR30329">
    <property type="entry name" value="STATOR ELEMENT OF FLAGELLAR MOTOR COMPLEX"/>
    <property type="match status" value="1"/>
</dbReference>
<evidence type="ECO:0000313" key="14">
    <source>
        <dbReference type="Proteomes" id="UP001474120"/>
    </source>
</evidence>
<dbReference type="Gene3D" id="3.30.1330.60">
    <property type="entry name" value="OmpA-like domain"/>
    <property type="match status" value="1"/>
</dbReference>
<feature type="signal peptide" evidence="11">
    <location>
        <begin position="1"/>
        <end position="22"/>
    </location>
</feature>
<dbReference type="CDD" id="cd07185">
    <property type="entry name" value="OmpA_C-like"/>
    <property type="match status" value="1"/>
</dbReference>
<evidence type="ECO:0000256" key="3">
    <source>
        <dbReference type="ARBA" id="ARBA00022452"/>
    </source>
</evidence>
<evidence type="ECO:0000256" key="4">
    <source>
        <dbReference type="ARBA" id="ARBA00022692"/>
    </source>
</evidence>
<dbReference type="PROSITE" id="PS51123">
    <property type="entry name" value="OMPA_2"/>
    <property type="match status" value="1"/>
</dbReference>
<keyword evidence="4" id="KW-0812">Transmembrane</keyword>
<dbReference type="PRINTS" id="PR01023">
    <property type="entry name" value="NAFLGMOTY"/>
</dbReference>
<dbReference type="SUPFAM" id="SSF103647">
    <property type="entry name" value="TSP type-3 repeat"/>
    <property type="match status" value="1"/>
</dbReference>
<keyword evidence="14" id="KW-1185">Reference proteome</keyword>
<dbReference type="InterPro" id="IPR050330">
    <property type="entry name" value="Bact_OuterMem_StrucFunc"/>
</dbReference>
<dbReference type="SUPFAM" id="SSF103088">
    <property type="entry name" value="OmpA-like"/>
    <property type="match status" value="1"/>
</dbReference>
<comment type="caution">
    <text evidence="13">The sequence shown here is derived from an EMBL/GenBank/DDBJ whole genome shotgun (WGS) entry which is preliminary data.</text>
</comment>
<protein>
    <submittedName>
        <fullName evidence="13">OmpA family protein</fullName>
    </submittedName>
</protein>
<dbReference type="PRINTS" id="PR01021">
    <property type="entry name" value="OMPADOMAIN"/>
</dbReference>
<dbReference type="RefSeq" id="WP_342161173.1">
    <property type="nucleotide sequence ID" value="NZ_JBCDNA010000003.1"/>
</dbReference>
<evidence type="ECO:0000256" key="8">
    <source>
        <dbReference type="ARBA" id="ARBA00023136"/>
    </source>
</evidence>
<dbReference type="InterPro" id="IPR006664">
    <property type="entry name" value="OMP_bac"/>
</dbReference>
<name>A0ABU9L3J4_9FLAO</name>
<evidence type="ECO:0000256" key="5">
    <source>
        <dbReference type="ARBA" id="ARBA00022729"/>
    </source>
</evidence>
<dbReference type="EMBL" id="JBCDNA010000003">
    <property type="protein sequence ID" value="MEL4457012.1"/>
    <property type="molecule type" value="Genomic_DNA"/>
</dbReference>
<feature type="domain" description="OmpA-like" evidence="12">
    <location>
        <begin position="336"/>
        <end position="453"/>
    </location>
</feature>
<sequence length="454" mass="49172">MKHLKKVLLIALVVVFANNINAQDQDNRWVIELGANVVDFYPTGADNPAVGGFFEDFVNTDHWNNSSVISRLRLGYYVGSGFSVGLTGTFNTISNIGESEVTDWSYVGADLDIKYGFVREPGWFDPYILAGGGYTWLDSEGNGTANVGLGFNLWFNDWLGFNIQTKYKHSFDEDKMLPHFQHAAGLVFKFGGKDSDGDGIYDKYDACPEVAGLEAFNGCPDTDGDGIQDSEDACPMEAGLAEFNGCPDTDGDGVADKDDACPNEAGPVELNGCPDRDGDGVADKDDKCPDVAGPAENNGCPWPDSDGDGIADKDDECPNIAGVAENNGCPIVSAEVQKEITDLARAIYFVTGSSKFTDETSIRMEQISGIINQYKTLRFDVEGHTDSTGSDAINSKLSQARADAVRTYLIEKGFPADMITAKGFGSANPIGDNKTRKGRQQNRRVEIFSEYAER</sequence>
<evidence type="ECO:0000256" key="7">
    <source>
        <dbReference type="ARBA" id="ARBA00023114"/>
    </source>
</evidence>
<evidence type="ECO:0000256" key="9">
    <source>
        <dbReference type="ARBA" id="ARBA00023237"/>
    </source>
</evidence>
<accession>A0ABU9L3J4</accession>
<evidence type="ECO:0000259" key="12">
    <source>
        <dbReference type="PROSITE" id="PS51123"/>
    </source>
</evidence>
<reference evidence="13 14" key="1">
    <citation type="submission" date="2024-04" db="EMBL/GenBank/DDBJ databases">
        <title>whole genome sequencing of Lutimonas vermicola strain IMCC1616.</title>
        <authorList>
            <person name="Bae S.S."/>
        </authorList>
    </citation>
    <scope>NUCLEOTIDE SEQUENCE [LARGE SCALE GENOMIC DNA]</scope>
    <source>
        <strain evidence="13 14">IMCC1616</strain>
    </source>
</reference>
<keyword evidence="2" id="KW-0813">Transport</keyword>
<dbReference type="InterPro" id="IPR028974">
    <property type="entry name" value="TSP_type-3_rpt"/>
</dbReference>
<keyword evidence="7" id="KW-0626">Porin</keyword>
<feature type="chain" id="PRO_5046042047" evidence="11">
    <location>
        <begin position="23"/>
        <end position="454"/>
    </location>
</feature>
<keyword evidence="5 11" id="KW-0732">Signal</keyword>
<proteinExistence type="predicted"/>
<dbReference type="Pfam" id="PF00691">
    <property type="entry name" value="OmpA"/>
    <property type="match status" value="1"/>
</dbReference>
<dbReference type="InterPro" id="IPR011250">
    <property type="entry name" value="OMP/PagP_B-barrel"/>
</dbReference>
<keyword evidence="6" id="KW-0406">Ion transport</keyword>
<comment type="subcellular location">
    <subcellularLocation>
        <location evidence="1">Cell outer membrane</location>
        <topology evidence="1">Multi-pass membrane protein</topology>
    </subcellularLocation>
</comment>
<gene>
    <name evidence="13" type="ORF">AABB81_13970</name>
</gene>
<dbReference type="SUPFAM" id="SSF56925">
    <property type="entry name" value="OMPA-like"/>
    <property type="match status" value="1"/>
</dbReference>
<keyword evidence="8 10" id="KW-0472">Membrane</keyword>
<dbReference type="InterPro" id="IPR006690">
    <property type="entry name" value="OMPA-like_CS"/>
</dbReference>
<dbReference type="Pfam" id="PF02412">
    <property type="entry name" value="TSP_3"/>
    <property type="match status" value="4"/>
</dbReference>
<evidence type="ECO:0000256" key="10">
    <source>
        <dbReference type="PROSITE-ProRule" id="PRU00473"/>
    </source>
</evidence>
<dbReference type="InterPro" id="IPR003367">
    <property type="entry name" value="Thrombospondin_3-like_rpt"/>
</dbReference>
<dbReference type="Proteomes" id="UP001474120">
    <property type="component" value="Unassembled WGS sequence"/>
</dbReference>
<evidence type="ECO:0000313" key="13">
    <source>
        <dbReference type="EMBL" id="MEL4457012.1"/>
    </source>
</evidence>
<dbReference type="Gene3D" id="2.40.160.20">
    <property type="match status" value="1"/>
</dbReference>
<dbReference type="InterPro" id="IPR036737">
    <property type="entry name" value="OmpA-like_sf"/>
</dbReference>
<evidence type="ECO:0000256" key="11">
    <source>
        <dbReference type="SAM" id="SignalP"/>
    </source>
</evidence>
<evidence type="ECO:0000256" key="6">
    <source>
        <dbReference type="ARBA" id="ARBA00023065"/>
    </source>
</evidence>
<dbReference type="PANTHER" id="PTHR30329:SF21">
    <property type="entry name" value="LIPOPROTEIN YIAD-RELATED"/>
    <property type="match status" value="1"/>
</dbReference>
<dbReference type="InterPro" id="IPR006665">
    <property type="entry name" value="OmpA-like"/>
</dbReference>
<dbReference type="PROSITE" id="PS01068">
    <property type="entry name" value="OMPA_1"/>
    <property type="match status" value="1"/>
</dbReference>